<dbReference type="RefSeq" id="XP_041434471.1">
    <property type="nucleotide sequence ID" value="XM_041578537.1"/>
</dbReference>
<organism evidence="4 6">
    <name type="scientific">Xenopus laevis</name>
    <name type="common">African clawed frog</name>
    <dbReference type="NCBI Taxonomy" id="8355"/>
    <lineage>
        <taxon>Eukaryota</taxon>
        <taxon>Metazoa</taxon>
        <taxon>Chordata</taxon>
        <taxon>Craniata</taxon>
        <taxon>Vertebrata</taxon>
        <taxon>Euteleostomi</taxon>
        <taxon>Amphibia</taxon>
        <taxon>Batrachia</taxon>
        <taxon>Anura</taxon>
        <taxon>Pipoidea</taxon>
        <taxon>Pipidae</taxon>
        <taxon>Xenopodinae</taxon>
        <taxon>Xenopus</taxon>
        <taxon>Xenopus</taxon>
    </lineage>
</organism>
<evidence type="ECO:0000256" key="1">
    <source>
        <dbReference type="SAM" id="MobiDB-lite"/>
    </source>
</evidence>
<feature type="region of interest" description="Disordered" evidence="1">
    <location>
        <begin position="305"/>
        <end position="332"/>
    </location>
</feature>
<protein>
    <submittedName>
        <fullName evidence="5 6">Uncharacterized protein LOC108702223 isoform X1</fullName>
    </submittedName>
</protein>
<dbReference type="GeneID" id="108702223"/>
<dbReference type="RefSeq" id="XP_041434470.1">
    <property type="nucleotide sequence ID" value="XM_041578536.1"/>
</dbReference>
<evidence type="ECO:0000313" key="5">
    <source>
        <dbReference type="RefSeq" id="XP_041434470.1"/>
    </source>
</evidence>
<evidence type="ECO:0000313" key="4">
    <source>
        <dbReference type="Proteomes" id="UP000186698"/>
    </source>
</evidence>
<feature type="signal peptide" evidence="3">
    <location>
        <begin position="1"/>
        <end position="24"/>
    </location>
</feature>
<gene>
    <name evidence="5 6" type="primary">LOC108702223</name>
</gene>
<evidence type="ECO:0000256" key="3">
    <source>
        <dbReference type="SAM" id="SignalP"/>
    </source>
</evidence>
<proteinExistence type="predicted"/>
<feature type="chain" id="PRO_5044692446" evidence="3">
    <location>
        <begin position="25"/>
        <end position="332"/>
    </location>
</feature>
<keyword evidence="4" id="KW-1185">Reference proteome</keyword>
<keyword evidence="2" id="KW-0472">Membrane</keyword>
<name>A0A8J1LZI7_XENLA</name>
<dbReference type="AlphaFoldDB" id="A0A8J1LZI7"/>
<keyword evidence="2" id="KW-0812">Transmembrane</keyword>
<accession>A0A8J1LZI7</accession>
<evidence type="ECO:0000313" key="6">
    <source>
        <dbReference type="RefSeq" id="XP_041434471.1"/>
    </source>
</evidence>
<reference evidence="5 6" key="1">
    <citation type="submission" date="2025-04" db="UniProtKB">
        <authorList>
            <consortium name="RefSeq"/>
        </authorList>
    </citation>
    <scope>IDENTIFICATION</scope>
    <source>
        <strain evidence="5 6">J_2021</strain>
        <tissue evidence="5 6">Erythrocytes</tissue>
    </source>
</reference>
<keyword evidence="2" id="KW-1133">Transmembrane helix</keyword>
<feature type="transmembrane region" description="Helical" evidence="2">
    <location>
        <begin position="276"/>
        <end position="297"/>
    </location>
</feature>
<dbReference type="Proteomes" id="UP000186698">
    <property type="component" value="Chromosome 9_10S"/>
</dbReference>
<evidence type="ECO:0000256" key="2">
    <source>
        <dbReference type="SAM" id="Phobius"/>
    </source>
</evidence>
<keyword evidence="3" id="KW-0732">Signal</keyword>
<sequence>MGMDCKRLTVQLLLVLSAICGVLGECKFPSASICCTFLETTATAVTKLKCETPVIDLCQKRVTVTCNVSDGTTRIDGIDILYGETGFNFQIDHQQIMQNKSEHLSVSLKDRVLTLTLFGIKTDEQKHLKLRIITPQGSPLETLYIPEVTQELHCDDPMIDTCQHTATIQCRTNKSITNVTLNWSLNGINHRLYINKQNMRAKQQQDQDIYVEIKDNELRLIISNIKIYNNTILSVQINTPATMQSCGIPLGSNHYEEDCNAQADKSASPTETGKHYAGIFILVVLVLTAAAVGYWFYHKKKKFFPPKPRERSESQGPLIKSTKLEMPGEDQI</sequence>